<evidence type="ECO:0000313" key="3">
    <source>
        <dbReference type="EMBL" id="ELY97296.1"/>
    </source>
</evidence>
<organism evidence="3 4">
    <name type="scientific">Natrialba chahannaoensis JCM 10990</name>
    <dbReference type="NCBI Taxonomy" id="1227492"/>
    <lineage>
        <taxon>Archaea</taxon>
        <taxon>Methanobacteriati</taxon>
        <taxon>Methanobacteriota</taxon>
        <taxon>Stenosarchaea group</taxon>
        <taxon>Halobacteria</taxon>
        <taxon>Halobacteriales</taxon>
        <taxon>Natrialbaceae</taxon>
        <taxon>Natrialba</taxon>
    </lineage>
</organism>
<dbReference type="AlphaFoldDB" id="M0AFX9"/>
<evidence type="ECO:0000313" key="4">
    <source>
        <dbReference type="Proteomes" id="UP000011693"/>
    </source>
</evidence>
<protein>
    <recommendedName>
        <fullName evidence="2">eCIS core domain-containing protein</fullName>
    </recommendedName>
</protein>
<feature type="compositionally biased region" description="Basic residues" evidence="1">
    <location>
        <begin position="1"/>
        <end position="10"/>
    </location>
</feature>
<feature type="compositionally biased region" description="Polar residues" evidence="1">
    <location>
        <begin position="25"/>
        <end position="47"/>
    </location>
</feature>
<dbReference type="EMBL" id="AOIN01000069">
    <property type="protein sequence ID" value="ELY97296.1"/>
    <property type="molecule type" value="Genomic_DNA"/>
</dbReference>
<dbReference type="Pfam" id="PF13699">
    <property type="entry name" value="eCIS_core"/>
    <property type="match status" value="1"/>
</dbReference>
<proteinExistence type="predicted"/>
<evidence type="ECO:0000256" key="1">
    <source>
        <dbReference type="SAM" id="MobiDB-lite"/>
    </source>
</evidence>
<dbReference type="PATRIC" id="fig|1227492.4.peg.2724"/>
<feature type="region of interest" description="Disordered" evidence="1">
    <location>
        <begin position="1"/>
        <end position="93"/>
    </location>
</feature>
<dbReference type="Proteomes" id="UP000011693">
    <property type="component" value="Unassembled WGS sequence"/>
</dbReference>
<dbReference type="InterPro" id="IPR025295">
    <property type="entry name" value="eCIS_core_dom"/>
</dbReference>
<comment type="caution">
    <text evidence="3">The sequence shown here is derived from an EMBL/GenBank/DDBJ whole genome shotgun (WGS) entry which is preliminary data.</text>
</comment>
<gene>
    <name evidence="3" type="ORF">C482_13720</name>
</gene>
<dbReference type="RefSeq" id="WP_006168176.1">
    <property type="nucleotide sequence ID" value="NZ_AOIN01000069.1"/>
</dbReference>
<dbReference type="STRING" id="1227492.C482_13720"/>
<evidence type="ECO:0000259" key="2">
    <source>
        <dbReference type="Pfam" id="PF13699"/>
    </source>
</evidence>
<accession>M0AFX9</accession>
<name>M0AFX9_9EURY</name>
<reference evidence="3 4" key="1">
    <citation type="journal article" date="2014" name="PLoS Genet.">
        <title>Phylogenetically driven sequencing of extremely halophilic archaea reveals strategies for static and dynamic osmo-response.</title>
        <authorList>
            <person name="Becker E.A."/>
            <person name="Seitzer P.M."/>
            <person name="Tritt A."/>
            <person name="Larsen D."/>
            <person name="Krusor M."/>
            <person name="Yao A.I."/>
            <person name="Wu D."/>
            <person name="Madern D."/>
            <person name="Eisen J.A."/>
            <person name="Darling A.E."/>
            <person name="Facciotti M.T."/>
        </authorList>
    </citation>
    <scope>NUCLEOTIDE SEQUENCE [LARGE SCALE GENOMIC DNA]</scope>
    <source>
        <strain evidence="3 4">JCM 10990</strain>
    </source>
</reference>
<keyword evidence="4" id="KW-1185">Reference proteome</keyword>
<feature type="domain" description="eCIS core" evidence="2">
    <location>
        <begin position="126"/>
        <end position="202"/>
    </location>
</feature>
<sequence>MKKRKRRRKRTASDAESEDERRQHQSAQSNQTGQSSQQINRMPSTQPAPAFSGGPVHQAPDPYAHAHASPEVTPPGEPVVPGYHSPETEAETRDHHIQRALAGTGTNPDAVPDTVLEVLGDGGKSLGQPIQRALEERMDADFSNVRIHTSAKAAEAADAIDAKAFACGNDIVFNAGEYDPESGEGQFLLAHELAHVRQQTGAAISMMPQEGADLEIDPDPQLEREADEAAEQALSGDGPLTVNRMGADVHIQRTALGELNPFSGNDDRDGGELVLDEVEATPEALAEEVRQIKTNQAKLFNAVNAERSMTDRVGEAAGAGVVGGTAGLAVSAVTANPVLGALAGGAVSDVGKTLYGKLWGKGRDTIANAEIPDVSLDQLSGVTQSVEKLIDEKLRQRFGGKDTGLKSEETDF</sequence>